<evidence type="ECO:0000256" key="1">
    <source>
        <dbReference type="SAM" id="Phobius"/>
    </source>
</evidence>
<organism evidence="2 3">
    <name type="scientific">Alteromonas mediterranea</name>
    <dbReference type="NCBI Taxonomy" id="314275"/>
    <lineage>
        <taxon>Bacteria</taxon>
        <taxon>Pseudomonadati</taxon>
        <taxon>Pseudomonadota</taxon>
        <taxon>Gammaproteobacteria</taxon>
        <taxon>Alteromonadales</taxon>
        <taxon>Alteromonadaceae</taxon>
        <taxon>Alteromonas/Salinimonas group</taxon>
        <taxon>Alteromonas</taxon>
    </lineage>
</organism>
<accession>A0AAC9NSI9</accession>
<dbReference type="Proteomes" id="UP000182101">
    <property type="component" value="Chromosome"/>
</dbReference>
<keyword evidence="1" id="KW-1133">Transmembrane helix</keyword>
<dbReference type="EMBL" id="CP018024">
    <property type="protein sequence ID" value="APD91128.1"/>
    <property type="molecule type" value="Genomic_DNA"/>
</dbReference>
<name>A0AAC9NSI9_9ALTE</name>
<keyword evidence="1" id="KW-0472">Membrane</keyword>
<reference evidence="2 3" key="1">
    <citation type="submission" date="2016-11" db="EMBL/GenBank/DDBJ databases">
        <title>Networking in microbes: conjugative elements and plasmids in the genus Alteromonas.</title>
        <authorList>
            <person name="Lopez-Perez M."/>
            <person name="Ramon-Marco N."/>
            <person name="Rodriguez-Valera F."/>
        </authorList>
    </citation>
    <scope>NUCLEOTIDE SEQUENCE [LARGE SCALE GENOMIC DNA]</scope>
    <source>
        <strain evidence="2 3">CP48</strain>
    </source>
</reference>
<evidence type="ECO:0000313" key="2">
    <source>
        <dbReference type="EMBL" id="APD91128.1"/>
    </source>
</evidence>
<proteinExistence type="predicted"/>
<keyword evidence="1" id="KW-0812">Transmembrane</keyword>
<gene>
    <name evidence="2" type="ORF">BM524_15705</name>
</gene>
<protein>
    <submittedName>
        <fullName evidence="2">Uncharacterized protein</fullName>
    </submittedName>
</protein>
<evidence type="ECO:0000313" key="3">
    <source>
        <dbReference type="Proteomes" id="UP000182101"/>
    </source>
</evidence>
<sequence length="179" mass="19835">MRTLIAVVFVLFVSPSMAGVITYDFSRIVLGDDAQQSSLYGEITFDESETQFNMNTWLSFFFELEFDGIKYEIDEQDISYFEISDLNDGVYGDEGDEGFELFIADANSTYEFSIYSGFAGLGRADTCVFDLNGNDRCAGGLFQLVKSNDGTSTTVSEPASFATAMLILFALASVRKRNN</sequence>
<feature type="transmembrane region" description="Helical" evidence="1">
    <location>
        <begin position="158"/>
        <end position="174"/>
    </location>
</feature>
<dbReference type="AlphaFoldDB" id="A0AAC9NSI9"/>
<dbReference type="RefSeq" id="WP_071952778.1">
    <property type="nucleotide sequence ID" value="NZ_CP018024.1"/>
</dbReference>